<proteinExistence type="predicted"/>
<dbReference type="InterPro" id="IPR032710">
    <property type="entry name" value="NTF2-like_dom_sf"/>
</dbReference>
<gene>
    <name evidence="2" type="ORF">NQU54_24975</name>
</gene>
<dbReference type="Gene3D" id="3.10.450.50">
    <property type="match status" value="1"/>
</dbReference>
<dbReference type="SUPFAM" id="SSF54427">
    <property type="entry name" value="NTF2-like"/>
    <property type="match status" value="1"/>
</dbReference>
<dbReference type="Pfam" id="PF12680">
    <property type="entry name" value="SnoaL_2"/>
    <property type="match status" value="1"/>
</dbReference>
<organism evidence="2 3">
    <name type="scientific">Streptomyces malaysiensis subsp. samsunensis</name>
    <dbReference type="NCBI Taxonomy" id="459658"/>
    <lineage>
        <taxon>Bacteria</taxon>
        <taxon>Bacillati</taxon>
        <taxon>Actinomycetota</taxon>
        <taxon>Actinomycetes</taxon>
        <taxon>Kitasatosporales</taxon>
        <taxon>Streptomycetaceae</taxon>
        <taxon>Streptomyces</taxon>
        <taxon>Streptomyces violaceusniger group</taxon>
    </lineage>
</organism>
<comment type="caution">
    <text evidence="2">The sequence shown here is derived from an EMBL/GenBank/DDBJ whole genome shotgun (WGS) entry which is preliminary data.</text>
</comment>
<dbReference type="EMBL" id="JANIIC010000030">
    <property type="protein sequence ID" value="MCQ8832223.1"/>
    <property type="molecule type" value="Genomic_DNA"/>
</dbReference>
<reference evidence="2" key="1">
    <citation type="submission" date="2022-06" db="EMBL/GenBank/DDBJ databases">
        <title>WGS of actinobacteria.</title>
        <authorList>
            <person name="Thawai C."/>
        </authorList>
    </citation>
    <scope>NUCLEOTIDE SEQUENCE</scope>
    <source>
        <strain evidence="2">DSM 42010</strain>
    </source>
</reference>
<protein>
    <submittedName>
        <fullName evidence="2">Nuclear transport factor 2 family protein</fullName>
    </submittedName>
</protein>
<evidence type="ECO:0000259" key="1">
    <source>
        <dbReference type="Pfam" id="PF12680"/>
    </source>
</evidence>
<sequence>MAEAENTGPVAVARSYWAAESDRNLEGVLRHYHEDATFTYPGGVLKGHDQISGYYRDSGERFPGLTVEIGNALVDGTHAAIEWTAVMTGPDGVGHPLRGINVVSVEEGRFREVRAYFDPATLEQRV</sequence>
<dbReference type="Proteomes" id="UP001142400">
    <property type="component" value="Unassembled WGS sequence"/>
</dbReference>
<dbReference type="AlphaFoldDB" id="A0A9X2LZ76"/>
<evidence type="ECO:0000313" key="2">
    <source>
        <dbReference type="EMBL" id="MCQ8832223.1"/>
    </source>
</evidence>
<keyword evidence="3" id="KW-1185">Reference proteome</keyword>
<feature type="domain" description="SnoaL-like" evidence="1">
    <location>
        <begin position="14"/>
        <end position="112"/>
    </location>
</feature>
<dbReference type="RefSeq" id="WP_257633072.1">
    <property type="nucleotide sequence ID" value="NZ_JANIIC010000030.1"/>
</dbReference>
<accession>A0A9X2LZ76</accession>
<dbReference type="InterPro" id="IPR037401">
    <property type="entry name" value="SnoaL-like"/>
</dbReference>
<evidence type="ECO:0000313" key="3">
    <source>
        <dbReference type="Proteomes" id="UP001142400"/>
    </source>
</evidence>
<name>A0A9X2LZ76_STRMQ</name>